<feature type="non-terminal residue" evidence="3">
    <location>
        <position position="325"/>
    </location>
</feature>
<sequence>MSPEKAQRSRGSRALNSVALLMVASVFWMCYRDDDTNFWLNNIKTQIKGNQLSYVMTFSTVGFADFIVGELIIRFCVFCNLIRQCEGRTWLYMAKSAFLTDGVKQFLVFPVFMSMLSFLTLHGGNYLLIWSIMNNTWNYAIIMAVALLPYILGLKEPTRVEMSYYLEKNKLNVGHGLAWSYYFALQTRLTIWQEKQLEKSKMVYKLYILVPSSCYCYPSLENADNRMSVCKPGPETINASRSGNISRTYSNTVYRFQLENEKTTYFCCAEYATPVLSLYEMSQHEEAGLSVEDRHVQRRQFCATLNAILDRNPTFRASCKVIIFD</sequence>
<keyword evidence="1" id="KW-1133">Transmembrane helix</keyword>
<dbReference type="Gene3D" id="3.40.50.12100">
    <property type="entry name" value="Stimulator of interferon genes protein"/>
    <property type="match status" value="1"/>
</dbReference>
<organism evidence="3 4">
    <name type="scientific">Tegillarca granosa</name>
    <name type="common">Malaysian cockle</name>
    <name type="synonym">Anadara granosa</name>
    <dbReference type="NCBI Taxonomy" id="220873"/>
    <lineage>
        <taxon>Eukaryota</taxon>
        <taxon>Metazoa</taxon>
        <taxon>Spiralia</taxon>
        <taxon>Lophotrochozoa</taxon>
        <taxon>Mollusca</taxon>
        <taxon>Bivalvia</taxon>
        <taxon>Autobranchia</taxon>
        <taxon>Pteriomorphia</taxon>
        <taxon>Arcoida</taxon>
        <taxon>Arcoidea</taxon>
        <taxon>Arcidae</taxon>
        <taxon>Tegillarca</taxon>
    </lineage>
</organism>
<feature type="transmembrane region" description="Helical" evidence="1">
    <location>
        <begin position="12"/>
        <end position="31"/>
    </location>
</feature>
<keyword evidence="1" id="KW-0472">Membrane</keyword>
<dbReference type="PANTHER" id="PTHR34339">
    <property type="entry name" value="STIMULATOR OF INTERFERON GENES PROTEIN"/>
    <property type="match status" value="1"/>
</dbReference>
<evidence type="ECO:0000313" key="4">
    <source>
        <dbReference type="Proteomes" id="UP001217089"/>
    </source>
</evidence>
<evidence type="ECO:0000256" key="1">
    <source>
        <dbReference type="SAM" id="Phobius"/>
    </source>
</evidence>
<dbReference type="PANTHER" id="PTHR34339:SF1">
    <property type="entry name" value="STIMULATOR OF INTERFERON GENES PROTEIN"/>
    <property type="match status" value="1"/>
</dbReference>
<name>A0ABQ9E8V5_TEGGR</name>
<dbReference type="InterPro" id="IPR038623">
    <property type="entry name" value="STING_C_sf"/>
</dbReference>
<dbReference type="Pfam" id="PF15009">
    <property type="entry name" value="STING_LBD"/>
    <property type="match status" value="1"/>
</dbReference>
<dbReference type="InterPro" id="IPR055432">
    <property type="entry name" value="STING_LBD"/>
</dbReference>
<feature type="transmembrane region" description="Helical" evidence="1">
    <location>
        <begin position="106"/>
        <end position="130"/>
    </location>
</feature>
<proteinExistence type="predicted"/>
<dbReference type="EMBL" id="JARBDR010000919">
    <property type="protein sequence ID" value="KAJ8300856.1"/>
    <property type="molecule type" value="Genomic_DNA"/>
</dbReference>
<keyword evidence="4" id="KW-1185">Reference proteome</keyword>
<keyword evidence="1" id="KW-0812">Transmembrane</keyword>
<feature type="transmembrane region" description="Helical" evidence="1">
    <location>
        <begin position="136"/>
        <end position="154"/>
    </location>
</feature>
<gene>
    <name evidence="3" type="ORF">KUTeg_022375</name>
</gene>
<evidence type="ECO:0000313" key="3">
    <source>
        <dbReference type="EMBL" id="KAJ8300856.1"/>
    </source>
</evidence>
<feature type="domain" description="STING ligand-binding" evidence="2">
    <location>
        <begin position="172"/>
        <end position="324"/>
    </location>
</feature>
<dbReference type="Gene3D" id="1.20.5.5200">
    <property type="match status" value="1"/>
</dbReference>
<protein>
    <recommendedName>
        <fullName evidence="2">STING ligand-binding domain-containing protein</fullName>
    </recommendedName>
</protein>
<evidence type="ECO:0000259" key="2">
    <source>
        <dbReference type="Pfam" id="PF15009"/>
    </source>
</evidence>
<accession>A0ABQ9E8V5</accession>
<dbReference type="Proteomes" id="UP001217089">
    <property type="component" value="Unassembled WGS sequence"/>
</dbReference>
<comment type="caution">
    <text evidence="3">The sequence shown here is derived from an EMBL/GenBank/DDBJ whole genome shotgun (WGS) entry which is preliminary data.</text>
</comment>
<reference evidence="3 4" key="1">
    <citation type="submission" date="2022-12" db="EMBL/GenBank/DDBJ databases">
        <title>Chromosome-level genome of Tegillarca granosa.</title>
        <authorList>
            <person name="Kim J."/>
        </authorList>
    </citation>
    <scope>NUCLEOTIDE SEQUENCE [LARGE SCALE GENOMIC DNA]</scope>
    <source>
        <strain evidence="3">Teg-2019</strain>
        <tissue evidence="3">Adductor muscle</tissue>
    </source>
</reference>
<dbReference type="InterPro" id="IPR029158">
    <property type="entry name" value="STING"/>
</dbReference>